<sequence>MTEYMPVEETIEIPKGTGVEGFMHAVRAALRRPRLQEVRIDARGKITITHFLRQGEERAPLEIDFEALMPYAVVRQGEVVEIMPKSTHAATVVGEMFAAAARDHLCPVAWVASPASHLWRWYEGATAIALAGDFHGLPVLPDRLVEDNVLLLSAGYGRQATFAEIQKSYKIVISQG</sequence>
<reference evidence="1" key="1">
    <citation type="submission" date="2021-12" db="EMBL/GenBank/DDBJ databases">
        <title>Discovery of the Pendulisporaceae a myxobacterial family with distinct sporulation behavior and unique specialized metabolism.</title>
        <authorList>
            <person name="Garcia R."/>
            <person name="Popoff A."/>
            <person name="Bader C.D."/>
            <person name="Loehr J."/>
            <person name="Walesch S."/>
            <person name="Walt C."/>
            <person name="Boldt J."/>
            <person name="Bunk B."/>
            <person name="Haeckl F.J.F.P.J."/>
            <person name="Gunesch A.P."/>
            <person name="Birkelbach J."/>
            <person name="Nuebel U."/>
            <person name="Pietschmann T."/>
            <person name="Bach T."/>
            <person name="Mueller R."/>
        </authorList>
    </citation>
    <scope>NUCLEOTIDE SEQUENCE</scope>
    <source>
        <strain evidence="1">MSr11367</strain>
    </source>
</reference>
<name>A0ABZ2KU26_9BACT</name>
<keyword evidence="2" id="KW-1185">Reference proteome</keyword>
<dbReference type="EMBL" id="CP089983">
    <property type="protein sequence ID" value="WXB02169.1"/>
    <property type="molecule type" value="Genomic_DNA"/>
</dbReference>
<dbReference type="RefSeq" id="WP_394831795.1">
    <property type="nucleotide sequence ID" value="NZ_CP089929.1"/>
</dbReference>
<proteinExistence type="predicted"/>
<protein>
    <submittedName>
        <fullName evidence="1">Uncharacterized protein</fullName>
    </submittedName>
</protein>
<organism evidence="1 2">
    <name type="scientific">Pendulispora rubella</name>
    <dbReference type="NCBI Taxonomy" id="2741070"/>
    <lineage>
        <taxon>Bacteria</taxon>
        <taxon>Pseudomonadati</taxon>
        <taxon>Myxococcota</taxon>
        <taxon>Myxococcia</taxon>
        <taxon>Myxococcales</taxon>
        <taxon>Sorangiineae</taxon>
        <taxon>Pendulisporaceae</taxon>
        <taxon>Pendulispora</taxon>
    </lineage>
</organism>
<dbReference type="Proteomes" id="UP001374803">
    <property type="component" value="Chromosome"/>
</dbReference>
<gene>
    <name evidence="1" type="ORF">LVJ94_35295</name>
</gene>
<evidence type="ECO:0000313" key="2">
    <source>
        <dbReference type="Proteomes" id="UP001374803"/>
    </source>
</evidence>
<evidence type="ECO:0000313" key="1">
    <source>
        <dbReference type="EMBL" id="WXB02169.1"/>
    </source>
</evidence>
<accession>A0ABZ2KU26</accession>